<accession>A0A1R4HJN4</accession>
<keyword evidence="6 13" id="KW-0732">Signal</keyword>
<keyword evidence="9" id="KW-0564">Palmitate</keyword>
<dbReference type="InterPro" id="IPR029046">
    <property type="entry name" value="LolA/LolB/LppX"/>
</dbReference>
<comment type="subcellular location">
    <subcellularLocation>
        <location evidence="1">Cell outer membrane</location>
        <topology evidence="1">Lipid-anchor</topology>
    </subcellularLocation>
</comment>
<evidence type="ECO:0000256" key="8">
    <source>
        <dbReference type="ARBA" id="ARBA00023136"/>
    </source>
</evidence>
<keyword evidence="11" id="KW-0998">Cell outer membrane</keyword>
<evidence type="ECO:0000256" key="1">
    <source>
        <dbReference type="ARBA" id="ARBA00004459"/>
    </source>
</evidence>
<dbReference type="Gene3D" id="2.50.20.10">
    <property type="entry name" value="Lipoprotein localisation LolA/LolB/LppX"/>
    <property type="match status" value="1"/>
</dbReference>
<feature type="chain" id="PRO_5012616471" description="Outer-membrane lipoprotein LolB" evidence="13">
    <location>
        <begin position="21"/>
        <end position="195"/>
    </location>
</feature>
<gene>
    <name evidence="14" type="primary">lolB</name>
    <name evidence="14" type="ORF">CRENPOLYSF1_90038</name>
</gene>
<evidence type="ECO:0000256" key="9">
    <source>
        <dbReference type="ARBA" id="ARBA00023139"/>
    </source>
</evidence>
<name>A0A1R4HJN4_9GAMM</name>
<evidence type="ECO:0000256" key="10">
    <source>
        <dbReference type="ARBA" id="ARBA00023186"/>
    </source>
</evidence>
<evidence type="ECO:0000256" key="12">
    <source>
        <dbReference type="ARBA" id="ARBA00023288"/>
    </source>
</evidence>
<evidence type="ECO:0000256" key="2">
    <source>
        <dbReference type="ARBA" id="ARBA00009696"/>
    </source>
</evidence>
<evidence type="ECO:0000256" key="13">
    <source>
        <dbReference type="SAM" id="SignalP"/>
    </source>
</evidence>
<evidence type="ECO:0000313" key="15">
    <source>
        <dbReference type="Proteomes" id="UP000195667"/>
    </source>
</evidence>
<evidence type="ECO:0000256" key="6">
    <source>
        <dbReference type="ARBA" id="ARBA00022729"/>
    </source>
</evidence>
<keyword evidence="15" id="KW-1185">Reference proteome</keyword>
<dbReference type="Proteomes" id="UP000195667">
    <property type="component" value="Unassembled WGS sequence"/>
</dbReference>
<dbReference type="OrthoDB" id="9797618at2"/>
<dbReference type="RefSeq" id="WP_087145253.1">
    <property type="nucleotide sequence ID" value="NZ_FUKI01000170.1"/>
</dbReference>
<evidence type="ECO:0000256" key="3">
    <source>
        <dbReference type="ARBA" id="ARBA00011245"/>
    </source>
</evidence>
<dbReference type="GO" id="GO:0015031">
    <property type="term" value="P:protein transport"/>
    <property type="evidence" value="ECO:0007669"/>
    <property type="project" value="UniProtKB-KW"/>
</dbReference>
<evidence type="ECO:0000313" key="14">
    <source>
        <dbReference type="EMBL" id="SJM96434.1"/>
    </source>
</evidence>
<dbReference type="SUPFAM" id="SSF89392">
    <property type="entry name" value="Prokaryotic lipoproteins and lipoprotein localization factors"/>
    <property type="match status" value="1"/>
</dbReference>
<dbReference type="NCBIfam" id="TIGR00548">
    <property type="entry name" value="lolB"/>
    <property type="match status" value="1"/>
</dbReference>
<comment type="similarity">
    <text evidence="2">Belongs to the LolB family.</text>
</comment>
<dbReference type="PROSITE" id="PS51257">
    <property type="entry name" value="PROKAR_LIPOPROTEIN"/>
    <property type="match status" value="1"/>
</dbReference>
<proteinExistence type="inferred from homology"/>
<feature type="signal peptide" evidence="13">
    <location>
        <begin position="1"/>
        <end position="20"/>
    </location>
</feature>
<keyword evidence="5" id="KW-0813">Transport</keyword>
<keyword evidence="8" id="KW-0472">Membrane</keyword>
<evidence type="ECO:0000256" key="7">
    <source>
        <dbReference type="ARBA" id="ARBA00022927"/>
    </source>
</evidence>
<evidence type="ECO:0000256" key="4">
    <source>
        <dbReference type="ARBA" id="ARBA00016202"/>
    </source>
</evidence>
<keyword evidence="12 14" id="KW-0449">Lipoprotein</keyword>
<dbReference type="Pfam" id="PF03550">
    <property type="entry name" value="LolB"/>
    <property type="match status" value="1"/>
</dbReference>
<protein>
    <recommendedName>
        <fullName evidence="4">Outer-membrane lipoprotein LolB</fullName>
    </recommendedName>
</protein>
<evidence type="ECO:0000256" key="11">
    <source>
        <dbReference type="ARBA" id="ARBA00023237"/>
    </source>
</evidence>
<dbReference type="InterPro" id="IPR004565">
    <property type="entry name" value="OM_lipoprot_LolB"/>
</dbReference>
<sequence length="195" mass="21898">MQRCLSIIGLLATVLLTACSTTPELPSQPYLKSERSHLYALQQWSLEGRLALSAKQDSWSANMAWQHQVDNEQIKLSGPLGQGAVLIRLSKDQVVIDRGGKNVQTSAEPEQFIEQQLGMAVPIHSLRYWVVGLPEPGMAFFETAEGFKQGQWLIAYKEMQSVGKQIMPRKMTVMNGQLRLKVMVDEWSLNDIKAN</sequence>
<dbReference type="CDD" id="cd16326">
    <property type="entry name" value="LolB"/>
    <property type="match status" value="1"/>
</dbReference>
<keyword evidence="7" id="KW-0653">Protein transport</keyword>
<comment type="subunit">
    <text evidence="3">Monomer.</text>
</comment>
<dbReference type="GO" id="GO:0009279">
    <property type="term" value="C:cell outer membrane"/>
    <property type="evidence" value="ECO:0007669"/>
    <property type="project" value="UniProtKB-SubCell"/>
</dbReference>
<organism evidence="14 15">
    <name type="scientific">Crenothrix polyspora</name>
    <dbReference type="NCBI Taxonomy" id="360316"/>
    <lineage>
        <taxon>Bacteria</taxon>
        <taxon>Pseudomonadati</taxon>
        <taxon>Pseudomonadota</taxon>
        <taxon>Gammaproteobacteria</taxon>
        <taxon>Methylococcales</taxon>
        <taxon>Crenotrichaceae</taxon>
        <taxon>Crenothrix</taxon>
    </lineage>
</organism>
<keyword evidence="10" id="KW-0143">Chaperone</keyword>
<dbReference type="EMBL" id="FUKI01000170">
    <property type="protein sequence ID" value="SJM96434.1"/>
    <property type="molecule type" value="Genomic_DNA"/>
</dbReference>
<reference evidence="15" key="1">
    <citation type="submission" date="2017-02" db="EMBL/GenBank/DDBJ databases">
        <authorList>
            <person name="Daims H."/>
        </authorList>
    </citation>
    <scope>NUCLEOTIDE SEQUENCE [LARGE SCALE GENOMIC DNA]</scope>
</reference>
<dbReference type="AlphaFoldDB" id="A0A1R4HJN4"/>
<evidence type="ECO:0000256" key="5">
    <source>
        <dbReference type="ARBA" id="ARBA00022448"/>
    </source>
</evidence>